<gene>
    <name evidence="12" type="primary">mpc-1</name>
    <name evidence="10 12" type="ORF">CBG18071</name>
    <name evidence="10" type="ORF">CBG_18071</name>
</gene>
<dbReference type="STRING" id="6238.A8XSY9"/>
<evidence type="ECO:0000313" key="10">
    <source>
        <dbReference type="EMBL" id="CAP35592.2"/>
    </source>
</evidence>
<evidence type="ECO:0000313" key="11">
    <source>
        <dbReference type="Proteomes" id="UP000008549"/>
    </source>
</evidence>
<comment type="subcellular location">
    <subcellularLocation>
        <location evidence="1 9">Mitochondrion inner membrane</location>
        <topology evidence="1 9">Multi-pass membrane protein</topology>
    </subcellularLocation>
</comment>
<dbReference type="GO" id="GO:0006850">
    <property type="term" value="P:pyruvate import into mitochondria"/>
    <property type="evidence" value="ECO:0000318"/>
    <property type="project" value="GO_Central"/>
</dbReference>
<comment type="function">
    <text evidence="9">Mediates the uptake of pyruvate into mitochondria.</text>
</comment>
<dbReference type="InterPro" id="IPR005336">
    <property type="entry name" value="MPC"/>
</dbReference>
<proteinExistence type="inferred from homology"/>
<dbReference type="InParanoid" id="A8XSY9"/>
<evidence type="ECO:0000256" key="5">
    <source>
        <dbReference type="ARBA" id="ARBA00022792"/>
    </source>
</evidence>
<dbReference type="FunCoup" id="A8XSY9">
    <property type="interactions" value="1802"/>
</dbReference>
<dbReference type="WormBase" id="CBG18071">
    <property type="protein sequence ID" value="CBP19223"/>
    <property type="gene ID" value="WBGene00037562"/>
    <property type="gene designation" value="Cbr-mpc-1"/>
</dbReference>
<dbReference type="Pfam" id="PF03650">
    <property type="entry name" value="MPC"/>
    <property type="match status" value="1"/>
</dbReference>
<keyword evidence="7 9" id="KW-0496">Mitochondrion</keyword>
<organism evidence="10 11">
    <name type="scientific">Caenorhabditis briggsae</name>
    <dbReference type="NCBI Taxonomy" id="6238"/>
    <lineage>
        <taxon>Eukaryota</taxon>
        <taxon>Metazoa</taxon>
        <taxon>Ecdysozoa</taxon>
        <taxon>Nematoda</taxon>
        <taxon>Chromadorea</taxon>
        <taxon>Rhabditida</taxon>
        <taxon>Rhabditina</taxon>
        <taxon>Rhabditomorpha</taxon>
        <taxon>Rhabditoidea</taxon>
        <taxon>Rhabditidae</taxon>
        <taxon>Peloderinae</taxon>
        <taxon>Caenorhabditis</taxon>
    </lineage>
</organism>
<dbReference type="Proteomes" id="UP000008549">
    <property type="component" value="Unassembled WGS sequence"/>
</dbReference>
<keyword evidence="6 9" id="KW-1133">Transmembrane helix</keyword>
<reference evidence="10 11" key="1">
    <citation type="journal article" date="2003" name="PLoS Biol.">
        <title>The genome sequence of Caenorhabditis briggsae: a platform for comparative genomics.</title>
        <authorList>
            <person name="Stein L.D."/>
            <person name="Bao Z."/>
            <person name="Blasiar D."/>
            <person name="Blumenthal T."/>
            <person name="Brent M.R."/>
            <person name="Chen N."/>
            <person name="Chinwalla A."/>
            <person name="Clarke L."/>
            <person name="Clee C."/>
            <person name="Coghlan A."/>
            <person name="Coulson A."/>
            <person name="D'Eustachio P."/>
            <person name="Fitch D.H."/>
            <person name="Fulton L.A."/>
            <person name="Fulton R.E."/>
            <person name="Griffiths-Jones S."/>
            <person name="Harris T.W."/>
            <person name="Hillier L.W."/>
            <person name="Kamath R."/>
            <person name="Kuwabara P.E."/>
            <person name="Mardis E.R."/>
            <person name="Marra M.A."/>
            <person name="Miner T.L."/>
            <person name="Minx P."/>
            <person name="Mullikin J.C."/>
            <person name="Plumb R.W."/>
            <person name="Rogers J."/>
            <person name="Schein J.E."/>
            <person name="Sohrmann M."/>
            <person name="Spieth J."/>
            <person name="Stajich J.E."/>
            <person name="Wei C."/>
            <person name="Willey D."/>
            <person name="Wilson R.K."/>
            <person name="Durbin R."/>
            <person name="Waterston R.H."/>
        </authorList>
    </citation>
    <scope>NUCLEOTIDE SEQUENCE [LARGE SCALE GENOMIC DNA]</scope>
    <source>
        <strain evidence="10 11">AF16</strain>
    </source>
</reference>
<keyword evidence="8 9" id="KW-0472">Membrane</keyword>
<dbReference type="GO" id="GO:0050833">
    <property type="term" value="F:pyruvate transmembrane transporter activity"/>
    <property type="evidence" value="ECO:0000318"/>
    <property type="project" value="GO_Central"/>
</dbReference>
<evidence type="ECO:0000256" key="4">
    <source>
        <dbReference type="ARBA" id="ARBA00022692"/>
    </source>
</evidence>
<dbReference type="PANTHER" id="PTHR14154">
    <property type="entry name" value="UPF0041 BRAIN PROTEIN 44-RELATED"/>
    <property type="match status" value="1"/>
</dbReference>
<evidence type="ECO:0000256" key="6">
    <source>
        <dbReference type="ARBA" id="ARBA00022989"/>
    </source>
</evidence>
<evidence type="ECO:0000256" key="3">
    <source>
        <dbReference type="ARBA" id="ARBA00022448"/>
    </source>
</evidence>
<dbReference type="HOGENOM" id="CLU_099502_3_0_1"/>
<evidence type="ECO:0000256" key="7">
    <source>
        <dbReference type="ARBA" id="ARBA00023128"/>
    </source>
</evidence>
<reference evidence="10 11" key="2">
    <citation type="journal article" date="2011" name="PLoS Genet.">
        <title>Caenorhabditis briggsae recombinant inbred line genotypes reveal inter-strain incompatibility and the evolution of recombination.</title>
        <authorList>
            <person name="Ross J.A."/>
            <person name="Koboldt D.C."/>
            <person name="Staisch J.E."/>
            <person name="Chamberlin H.M."/>
            <person name="Gupta B.P."/>
            <person name="Miller R.D."/>
            <person name="Baird S.E."/>
            <person name="Haag E.S."/>
        </authorList>
    </citation>
    <scope>NUCLEOTIDE SEQUENCE [LARGE SCALE GENOMIC DNA]</scope>
    <source>
        <strain evidence="10 11">AF16</strain>
    </source>
</reference>
<accession>A8XSY9</accession>
<keyword evidence="5 9" id="KW-0999">Mitochondrion inner membrane</keyword>
<evidence type="ECO:0000256" key="2">
    <source>
        <dbReference type="ARBA" id="ARBA00006416"/>
    </source>
</evidence>
<dbReference type="GO" id="GO:0005743">
    <property type="term" value="C:mitochondrial inner membrane"/>
    <property type="evidence" value="ECO:0000318"/>
    <property type="project" value="GO_Central"/>
</dbReference>
<evidence type="ECO:0000256" key="9">
    <source>
        <dbReference type="RuleBase" id="RU363100"/>
    </source>
</evidence>
<evidence type="ECO:0000313" key="12">
    <source>
        <dbReference type="WormBase" id="CBG18071"/>
    </source>
</evidence>
<comment type="similarity">
    <text evidence="2 9">Belongs to the mitochondrial pyruvate carrier (MPC) (TC 2.A.105) family.</text>
</comment>
<keyword evidence="4 9" id="KW-0812">Transmembrane</keyword>
<keyword evidence="3 9" id="KW-0813">Transport</keyword>
<feature type="transmembrane region" description="Helical" evidence="9">
    <location>
        <begin position="95"/>
        <end position="113"/>
    </location>
</feature>
<dbReference type="EMBL" id="HE600963">
    <property type="protein sequence ID" value="CAP35592.2"/>
    <property type="molecule type" value="Genomic_DNA"/>
</dbReference>
<dbReference type="AlphaFoldDB" id="A8XSY9"/>
<protein>
    <recommendedName>
        <fullName evidence="9">Mitochondrial pyruvate carrier</fullName>
    </recommendedName>
</protein>
<name>A8XSY9_CAEBR</name>
<keyword evidence="11" id="KW-1185">Reference proteome</keyword>
<dbReference type="OMA" id="WIDYFTS"/>
<evidence type="ECO:0000256" key="8">
    <source>
        <dbReference type="ARBA" id="ARBA00023136"/>
    </source>
</evidence>
<sequence>MSRVISKVTTYFKQHSTAEWKHYFLSTHFWGPVANWGLPLAALGDLKKNPDMISGPMTSALLIYSSVFMRFAWHVQPRNLLLFACHLANFSAQGAQVNLFICFLFLSVLAKTFQLGRFINHNYLHYVEDPVHHKLMVKKEILEHEHEIEIKKAH</sequence>
<dbReference type="eggNOG" id="KOG1590">
    <property type="taxonomic scope" value="Eukaryota"/>
</dbReference>
<feature type="transmembrane region" description="Helical" evidence="9">
    <location>
        <begin position="57"/>
        <end position="75"/>
    </location>
</feature>
<evidence type="ECO:0000256" key="1">
    <source>
        <dbReference type="ARBA" id="ARBA00004448"/>
    </source>
</evidence>